<dbReference type="RefSeq" id="WP_131906740.1">
    <property type="nucleotide sequence ID" value="NZ_BAAAFU010000001.1"/>
</dbReference>
<dbReference type="SFLD" id="SFLDS00019">
    <property type="entry name" value="Glutathione_Transferase_(cytos"/>
    <property type="match status" value="1"/>
</dbReference>
<dbReference type="InterPro" id="IPR036282">
    <property type="entry name" value="Glutathione-S-Trfase_C_sf"/>
</dbReference>
<sequence>MYKLFYAPRSASMGIQVILEEIGVPYELIPTTTDRNKPCPPEQLAINPNGWVPVLSWDESTTDTTDTTGAMYEYAAITMFLCDRHPQANLAPAIDDPSRALYLQTLVYFSNSIQNAFQLSYYPDRFVDSPADEPSAQRRGNRRLKETWKVIDDQIGGKQWMLGDRFSAADIYLYMLSTWLNPALGHPAIDEFPSVKRIANSVAQRPSIQLVFET</sequence>
<dbReference type="SFLD" id="SFLDG00358">
    <property type="entry name" value="Main_(cytGST)"/>
    <property type="match status" value="1"/>
</dbReference>
<dbReference type="OrthoDB" id="5740960at2"/>
<dbReference type="Gene3D" id="3.40.30.10">
    <property type="entry name" value="Glutaredoxin"/>
    <property type="match status" value="1"/>
</dbReference>
<evidence type="ECO:0000259" key="2">
    <source>
        <dbReference type="PROSITE" id="PS50405"/>
    </source>
</evidence>
<dbReference type="Pfam" id="PF13417">
    <property type="entry name" value="GST_N_3"/>
    <property type="match status" value="1"/>
</dbReference>
<feature type="domain" description="GST C-terminal" evidence="2">
    <location>
        <begin position="95"/>
        <end position="214"/>
    </location>
</feature>
<dbReference type="Gene3D" id="1.20.1050.10">
    <property type="match status" value="1"/>
</dbReference>
<dbReference type="Proteomes" id="UP000294887">
    <property type="component" value="Unassembled WGS sequence"/>
</dbReference>
<dbReference type="AlphaFoldDB" id="A0A4R1EYC8"/>
<feature type="domain" description="GST N-terminal" evidence="1">
    <location>
        <begin position="1"/>
        <end position="89"/>
    </location>
</feature>
<dbReference type="PANTHER" id="PTHR44051">
    <property type="entry name" value="GLUTATHIONE S-TRANSFERASE-RELATED"/>
    <property type="match status" value="1"/>
</dbReference>
<dbReference type="PROSITE" id="PS50405">
    <property type="entry name" value="GST_CTER"/>
    <property type="match status" value="1"/>
</dbReference>
<dbReference type="EMBL" id="SMFQ01000004">
    <property type="protein sequence ID" value="TCJ85024.1"/>
    <property type="molecule type" value="Genomic_DNA"/>
</dbReference>
<reference evidence="3 4" key="1">
    <citation type="submission" date="2019-03" db="EMBL/GenBank/DDBJ databases">
        <title>Genomic Encyclopedia of Type Strains, Phase IV (KMG-IV): sequencing the most valuable type-strain genomes for metagenomic binning, comparative biology and taxonomic classification.</title>
        <authorList>
            <person name="Goeker M."/>
        </authorList>
    </citation>
    <scope>NUCLEOTIDE SEQUENCE [LARGE SCALE GENOMIC DNA]</scope>
    <source>
        <strain evidence="3 4">DSM 24830</strain>
    </source>
</reference>
<comment type="caution">
    <text evidence="3">The sequence shown here is derived from an EMBL/GenBank/DDBJ whole genome shotgun (WGS) entry which is preliminary data.</text>
</comment>
<dbReference type="GO" id="GO:0016740">
    <property type="term" value="F:transferase activity"/>
    <property type="evidence" value="ECO:0007669"/>
    <property type="project" value="UniProtKB-KW"/>
</dbReference>
<dbReference type="PROSITE" id="PS50404">
    <property type="entry name" value="GST_NTER"/>
    <property type="match status" value="1"/>
</dbReference>
<dbReference type="CDD" id="cd03057">
    <property type="entry name" value="GST_N_Beta"/>
    <property type="match status" value="1"/>
</dbReference>
<proteinExistence type="predicted"/>
<dbReference type="InterPro" id="IPR010987">
    <property type="entry name" value="Glutathione-S-Trfase_C-like"/>
</dbReference>
<organism evidence="3 4">
    <name type="scientific">Cocleimonas flava</name>
    <dbReference type="NCBI Taxonomy" id="634765"/>
    <lineage>
        <taxon>Bacteria</taxon>
        <taxon>Pseudomonadati</taxon>
        <taxon>Pseudomonadota</taxon>
        <taxon>Gammaproteobacteria</taxon>
        <taxon>Thiotrichales</taxon>
        <taxon>Thiotrichaceae</taxon>
        <taxon>Cocleimonas</taxon>
    </lineage>
</organism>
<evidence type="ECO:0000313" key="3">
    <source>
        <dbReference type="EMBL" id="TCJ85024.1"/>
    </source>
</evidence>
<dbReference type="InterPro" id="IPR040079">
    <property type="entry name" value="Glutathione_S-Trfase"/>
</dbReference>
<dbReference type="InterPro" id="IPR004045">
    <property type="entry name" value="Glutathione_S-Trfase_N"/>
</dbReference>
<keyword evidence="4" id="KW-1185">Reference proteome</keyword>
<dbReference type="CDD" id="cd03188">
    <property type="entry name" value="GST_C_Beta"/>
    <property type="match status" value="1"/>
</dbReference>
<dbReference type="Pfam" id="PF14497">
    <property type="entry name" value="GST_C_3"/>
    <property type="match status" value="1"/>
</dbReference>
<evidence type="ECO:0000313" key="4">
    <source>
        <dbReference type="Proteomes" id="UP000294887"/>
    </source>
</evidence>
<dbReference type="SUPFAM" id="SSF52833">
    <property type="entry name" value="Thioredoxin-like"/>
    <property type="match status" value="1"/>
</dbReference>
<dbReference type="InterPro" id="IPR004046">
    <property type="entry name" value="GST_C"/>
</dbReference>
<dbReference type="SUPFAM" id="SSF47616">
    <property type="entry name" value="GST C-terminal domain-like"/>
    <property type="match status" value="1"/>
</dbReference>
<dbReference type="PANTHER" id="PTHR44051:SF8">
    <property type="entry name" value="GLUTATHIONE S-TRANSFERASE GSTA"/>
    <property type="match status" value="1"/>
</dbReference>
<protein>
    <submittedName>
        <fullName evidence="3">Glutathione S-transferase</fullName>
    </submittedName>
</protein>
<keyword evidence="3" id="KW-0808">Transferase</keyword>
<dbReference type="InterPro" id="IPR036249">
    <property type="entry name" value="Thioredoxin-like_sf"/>
</dbReference>
<accession>A0A4R1EYC8</accession>
<gene>
    <name evidence="3" type="ORF">EV695_2989</name>
</gene>
<name>A0A4R1EYC8_9GAMM</name>
<evidence type="ECO:0000259" key="1">
    <source>
        <dbReference type="PROSITE" id="PS50404"/>
    </source>
</evidence>